<dbReference type="GO" id="GO:0016757">
    <property type="term" value="F:glycosyltransferase activity"/>
    <property type="evidence" value="ECO:0007669"/>
    <property type="project" value="UniProtKB-KW"/>
</dbReference>
<dbReference type="PANTHER" id="PTHR43685">
    <property type="entry name" value="GLYCOSYLTRANSFERASE"/>
    <property type="match status" value="1"/>
</dbReference>
<accession>A0ABU5DYZ8</accession>
<dbReference type="InterPro" id="IPR029044">
    <property type="entry name" value="Nucleotide-diphossugar_trans"/>
</dbReference>
<dbReference type="PANTHER" id="PTHR43685:SF2">
    <property type="entry name" value="GLYCOSYLTRANSFERASE 2-LIKE DOMAIN-CONTAINING PROTEIN"/>
    <property type="match status" value="1"/>
</dbReference>
<feature type="domain" description="Glycosyltransferase 2-like" evidence="1">
    <location>
        <begin position="21"/>
        <end position="132"/>
    </location>
</feature>
<dbReference type="Gene3D" id="3.90.550.10">
    <property type="entry name" value="Spore Coat Polysaccharide Biosynthesis Protein SpsA, Chain A"/>
    <property type="match status" value="1"/>
</dbReference>
<proteinExistence type="predicted"/>
<keyword evidence="2" id="KW-0328">Glycosyltransferase</keyword>
<dbReference type="Proteomes" id="UP001271769">
    <property type="component" value="Unassembled WGS sequence"/>
</dbReference>
<dbReference type="CDD" id="cd00761">
    <property type="entry name" value="Glyco_tranf_GTA_type"/>
    <property type="match status" value="1"/>
</dbReference>
<dbReference type="EC" id="2.4.-.-" evidence="2"/>
<dbReference type="InterPro" id="IPR050834">
    <property type="entry name" value="Glycosyltransf_2"/>
</dbReference>
<evidence type="ECO:0000313" key="2">
    <source>
        <dbReference type="EMBL" id="MDY0872556.1"/>
    </source>
</evidence>
<dbReference type="SUPFAM" id="SSF53448">
    <property type="entry name" value="Nucleotide-diphospho-sugar transferases"/>
    <property type="match status" value="1"/>
</dbReference>
<reference evidence="2 3" key="1">
    <citation type="journal article" date="2013" name="Antonie Van Leeuwenhoek">
        <title>Dongia rigui sp. nov., isolated from freshwater of a large wetland in Korea.</title>
        <authorList>
            <person name="Baik K.S."/>
            <person name="Hwang Y.M."/>
            <person name="Choi J.S."/>
            <person name="Kwon J."/>
            <person name="Seong C.N."/>
        </authorList>
    </citation>
    <scope>NUCLEOTIDE SEQUENCE [LARGE SCALE GENOMIC DNA]</scope>
    <source>
        <strain evidence="2 3">04SU4-P</strain>
    </source>
</reference>
<sequence>MPANPLPAEAATVGSPDPKISIVISAYNRPAPLVEAVDSALRQTYPNKEVIVVDDCSPVDLKAALAQFGDRILYHRKETGSGPSGTRNVGVKIASGDYVAFLDDDDIWLPNKLEVQLVAMGTRDASVCGFSVLETGRLVVRPVTSIDTGMLLYGNKFAGTTGFMAKRSRLLAEPFDETLRWGEDWDIYVRYSQKEPLVYVPQPLFQRRTGNNDSITKSLKKVASGKEELFIMSLKKHRKLLGETIFRRRVAGIKLSNLKYKDDKAAIIWDCMKSAGALPTIWWLAYKTMRGDARV</sequence>
<evidence type="ECO:0000259" key="1">
    <source>
        <dbReference type="Pfam" id="PF00535"/>
    </source>
</evidence>
<keyword evidence="2" id="KW-0808">Transferase</keyword>
<protein>
    <submittedName>
        <fullName evidence="2">Glycosyltransferase family A protein</fullName>
        <ecNumber evidence="2">2.4.-.-</ecNumber>
    </submittedName>
</protein>
<organism evidence="2 3">
    <name type="scientific">Dongia rigui</name>
    <dbReference type="NCBI Taxonomy" id="940149"/>
    <lineage>
        <taxon>Bacteria</taxon>
        <taxon>Pseudomonadati</taxon>
        <taxon>Pseudomonadota</taxon>
        <taxon>Alphaproteobacteria</taxon>
        <taxon>Rhodospirillales</taxon>
        <taxon>Dongiaceae</taxon>
        <taxon>Dongia</taxon>
    </lineage>
</organism>
<keyword evidence="3" id="KW-1185">Reference proteome</keyword>
<name>A0ABU5DYZ8_9PROT</name>
<dbReference type="Pfam" id="PF00535">
    <property type="entry name" value="Glycos_transf_2"/>
    <property type="match status" value="1"/>
</dbReference>
<dbReference type="EMBL" id="JAXCLX010000002">
    <property type="protein sequence ID" value="MDY0872556.1"/>
    <property type="molecule type" value="Genomic_DNA"/>
</dbReference>
<gene>
    <name evidence="2" type="ORF">SMD31_11500</name>
</gene>
<dbReference type="RefSeq" id="WP_320501031.1">
    <property type="nucleotide sequence ID" value="NZ_JAXCLX010000002.1"/>
</dbReference>
<evidence type="ECO:0000313" key="3">
    <source>
        <dbReference type="Proteomes" id="UP001271769"/>
    </source>
</evidence>
<comment type="caution">
    <text evidence="2">The sequence shown here is derived from an EMBL/GenBank/DDBJ whole genome shotgun (WGS) entry which is preliminary data.</text>
</comment>
<dbReference type="InterPro" id="IPR001173">
    <property type="entry name" value="Glyco_trans_2-like"/>
</dbReference>